<keyword evidence="1" id="KW-0949">S-adenosyl-L-methionine</keyword>
<keyword evidence="3" id="KW-0408">Iron</keyword>
<dbReference type="SUPFAM" id="SSF102114">
    <property type="entry name" value="Radical SAM enzymes"/>
    <property type="match status" value="1"/>
</dbReference>
<evidence type="ECO:0000256" key="1">
    <source>
        <dbReference type="ARBA" id="ARBA00022691"/>
    </source>
</evidence>
<feature type="domain" description="Radical SAM core" evidence="5">
    <location>
        <begin position="135"/>
        <end position="231"/>
    </location>
</feature>
<dbReference type="PaxDb" id="515619-EUBREC_0751"/>
<dbReference type="CDD" id="cd01335">
    <property type="entry name" value="Radical_SAM"/>
    <property type="match status" value="1"/>
</dbReference>
<evidence type="ECO:0000256" key="3">
    <source>
        <dbReference type="ARBA" id="ARBA00023004"/>
    </source>
</evidence>
<evidence type="ECO:0000259" key="5">
    <source>
        <dbReference type="Pfam" id="PF04055"/>
    </source>
</evidence>
<name>C4ZEM1_AGARV</name>
<dbReference type="EMBL" id="CP001107">
    <property type="protein sequence ID" value="ACR74537.1"/>
    <property type="molecule type" value="Genomic_DNA"/>
</dbReference>
<dbReference type="GO" id="GO:0003824">
    <property type="term" value="F:catalytic activity"/>
    <property type="evidence" value="ECO:0007669"/>
    <property type="project" value="InterPro"/>
</dbReference>
<dbReference type="HOGENOM" id="CLU_725106_0_0_9"/>
<reference evidence="6 7" key="1">
    <citation type="journal article" date="2009" name="Proc. Natl. Acad. Sci. U.S.A.">
        <title>Characterizing a model human gut microbiota composed of members of its two dominant bacterial phyla.</title>
        <authorList>
            <person name="Mahowald M.A."/>
            <person name="Rey F.E."/>
            <person name="Seedorf H."/>
            <person name="Turnbaugh P.J."/>
            <person name="Fulton R.S."/>
            <person name="Wollam A."/>
            <person name="Shah N."/>
            <person name="Wang C."/>
            <person name="Magrini V."/>
            <person name="Wilson R.K."/>
            <person name="Cantarel B.L."/>
            <person name="Coutinho P.M."/>
            <person name="Henrissat B."/>
            <person name="Crock L.W."/>
            <person name="Russell A."/>
            <person name="Verberkmoes N.C."/>
            <person name="Hettich R.L."/>
            <person name="Gordon J.I."/>
        </authorList>
    </citation>
    <scope>NUCLEOTIDE SEQUENCE [LARGE SCALE GENOMIC DNA]</scope>
    <source>
        <strain evidence="7">ATCC 33656 / DSM 3377 / JCM 17463 / KCTC 5835 / LMG 30912 / VPI 0990</strain>
    </source>
</reference>
<organism evidence="6 7">
    <name type="scientific">Agathobacter rectalis (strain ATCC 33656 / DSM 3377 / JCM 17463 / KCTC 5835 / VPI 0990)</name>
    <name type="common">Eubacterium rectale</name>
    <dbReference type="NCBI Taxonomy" id="515619"/>
    <lineage>
        <taxon>Bacteria</taxon>
        <taxon>Bacillati</taxon>
        <taxon>Bacillota</taxon>
        <taxon>Clostridia</taxon>
        <taxon>Lachnospirales</taxon>
        <taxon>Lachnospiraceae</taxon>
        <taxon>Agathobacter</taxon>
    </lineage>
</organism>
<dbReference type="Gene3D" id="3.20.20.70">
    <property type="entry name" value="Aldolase class I"/>
    <property type="match status" value="1"/>
</dbReference>
<dbReference type="Pfam" id="PF04055">
    <property type="entry name" value="Radical_SAM"/>
    <property type="match status" value="1"/>
</dbReference>
<evidence type="ECO:0000313" key="6">
    <source>
        <dbReference type="EMBL" id="ACR74537.1"/>
    </source>
</evidence>
<dbReference type="SFLD" id="SFLDS00029">
    <property type="entry name" value="Radical_SAM"/>
    <property type="match status" value="1"/>
</dbReference>
<evidence type="ECO:0000256" key="2">
    <source>
        <dbReference type="ARBA" id="ARBA00022723"/>
    </source>
</evidence>
<dbReference type="AlphaFoldDB" id="C4ZEM1"/>
<proteinExistence type="predicted"/>
<evidence type="ECO:0000313" key="7">
    <source>
        <dbReference type="Proteomes" id="UP000001477"/>
    </source>
</evidence>
<protein>
    <recommendedName>
        <fullName evidence="5">Radical SAM core domain-containing protein</fullName>
    </recommendedName>
</protein>
<dbReference type="Proteomes" id="UP000001477">
    <property type="component" value="Chromosome"/>
</dbReference>
<sequence>MKKMRVLVLGNGRKSLQLAHIISAWKEYTLEGVVDYQNINWEKSENIEGKMIEIVSPMKAIEMYQDLSIDAFIMPSLEEDVNNRMYRFLVVNDVSECDILYGQESLFHKVELKQEGLITQYISRDELDTMEIHVADHCNMNCKNCSMFCGLVKEPKYSDFMQTQNSLYILKGIFKHIKRIRVIGGEPLLNKELDKYLYMIRDIYPYSDIRVITNGILVTGMKENLITAFKETSSKLVVTSYLPLMKKIDKINNFLKNKEINYEISDTITDFQKIYDYTGQQDEKLSFNACHWKGACATLYENQIAPCFVPFVIKYLAENFDLNISPSGTMILNADNMNKDKIRKLFNTPFDMCKYCAPRGITSKWEMCDKNSVNNIFDWSI</sequence>
<dbReference type="GO" id="GO:0051536">
    <property type="term" value="F:iron-sulfur cluster binding"/>
    <property type="evidence" value="ECO:0007669"/>
    <property type="project" value="UniProtKB-KW"/>
</dbReference>
<keyword evidence="4" id="KW-0411">Iron-sulfur</keyword>
<dbReference type="KEGG" id="ere:EUBREC_0751"/>
<dbReference type="InterPro" id="IPR058240">
    <property type="entry name" value="rSAM_sf"/>
</dbReference>
<dbReference type="STRING" id="515619.EUBREC_0751"/>
<dbReference type="InterPro" id="IPR007197">
    <property type="entry name" value="rSAM"/>
</dbReference>
<gene>
    <name evidence="6" type="ordered locus">EUBREC_0751</name>
</gene>
<dbReference type="GO" id="GO:0046872">
    <property type="term" value="F:metal ion binding"/>
    <property type="evidence" value="ECO:0007669"/>
    <property type="project" value="UniProtKB-KW"/>
</dbReference>
<accession>C4ZEM1</accession>
<dbReference type="InterPro" id="IPR013785">
    <property type="entry name" value="Aldolase_TIM"/>
</dbReference>
<evidence type="ECO:0000256" key="4">
    <source>
        <dbReference type="ARBA" id="ARBA00023014"/>
    </source>
</evidence>
<keyword evidence="2" id="KW-0479">Metal-binding</keyword>